<accession>A0A5C5V8G4</accession>
<organism evidence="2 3">
    <name type="scientific">Blastopirellula retiformator</name>
    <dbReference type="NCBI Taxonomy" id="2527970"/>
    <lineage>
        <taxon>Bacteria</taxon>
        <taxon>Pseudomonadati</taxon>
        <taxon>Planctomycetota</taxon>
        <taxon>Planctomycetia</taxon>
        <taxon>Pirellulales</taxon>
        <taxon>Pirellulaceae</taxon>
        <taxon>Blastopirellula</taxon>
    </lineage>
</organism>
<dbReference type="Proteomes" id="UP000318878">
    <property type="component" value="Unassembled WGS sequence"/>
</dbReference>
<feature type="transmembrane region" description="Helical" evidence="1">
    <location>
        <begin position="67"/>
        <end position="85"/>
    </location>
</feature>
<proteinExistence type="predicted"/>
<dbReference type="EMBL" id="SJPF01000002">
    <property type="protein sequence ID" value="TWT34129.1"/>
    <property type="molecule type" value="Genomic_DNA"/>
</dbReference>
<keyword evidence="1" id="KW-0812">Transmembrane</keyword>
<protein>
    <submittedName>
        <fullName evidence="2">Uncharacterized protein</fullName>
    </submittedName>
</protein>
<name>A0A5C5V8G4_9BACT</name>
<dbReference type="AlphaFoldDB" id="A0A5C5V8G4"/>
<keyword evidence="1" id="KW-1133">Transmembrane helix</keyword>
<evidence type="ECO:0000313" key="2">
    <source>
        <dbReference type="EMBL" id="TWT34129.1"/>
    </source>
</evidence>
<gene>
    <name evidence="2" type="ORF">Enr8_15220</name>
</gene>
<evidence type="ECO:0000256" key="1">
    <source>
        <dbReference type="SAM" id="Phobius"/>
    </source>
</evidence>
<keyword evidence="3" id="KW-1185">Reference proteome</keyword>
<dbReference type="OrthoDB" id="9839805at2"/>
<keyword evidence="1" id="KW-0472">Membrane</keyword>
<sequence length="97" mass="10405">MLGLIHVVDVKGLWLLAVIYLLSASWVMLARKRRFAGWIATACRCGAVASMLVVCGLAVLQISINCPYWICSASVLSLLVVGCVFDGQGSRGSYQAI</sequence>
<dbReference type="RefSeq" id="WP_146430079.1">
    <property type="nucleotide sequence ID" value="NZ_SJPF01000002.1"/>
</dbReference>
<evidence type="ECO:0000313" key="3">
    <source>
        <dbReference type="Proteomes" id="UP000318878"/>
    </source>
</evidence>
<reference evidence="2 3" key="1">
    <citation type="submission" date="2019-02" db="EMBL/GenBank/DDBJ databases">
        <title>Deep-cultivation of Planctomycetes and their phenomic and genomic characterization uncovers novel biology.</title>
        <authorList>
            <person name="Wiegand S."/>
            <person name="Jogler M."/>
            <person name="Boedeker C."/>
            <person name="Pinto D."/>
            <person name="Vollmers J."/>
            <person name="Rivas-Marin E."/>
            <person name="Kohn T."/>
            <person name="Peeters S.H."/>
            <person name="Heuer A."/>
            <person name="Rast P."/>
            <person name="Oberbeckmann S."/>
            <person name="Bunk B."/>
            <person name="Jeske O."/>
            <person name="Meyerdierks A."/>
            <person name="Storesund J.E."/>
            <person name="Kallscheuer N."/>
            <person name="Luecker S."/>
            <person name="Lage O.M."/>
            <person name="Pohl T."/>
            <person name="Merkel B.J."/>
            <person name="Hornburger P."/>
            <person name="Mueller R.-W."/>
            <person name="Bruemmer F."/>
            <person name="Labrenz M."/>
            <person name="Spormann A.M."/>
            <person name="Op Den Camp H."/>
            <person name="Overmann J."/>
            <person name="Amann R."/>
            <person name="Jetten M.S.M."/>
            <person name="Mascher T."/>
            <person name="Medema M.H."/>
            <person name="Devos D.P."/>
            <person name="Kaster A.-K."/>
            <person name="Ovreas L."/>
            <person name="Rohde M."/>
            <person name="Galperin M.Y."/>
            <person name="Jogler C."/>
        </authorList>
    </citation>
    <scope>NUCLEOTIDE SEQUENCE [LARGE SCALE GENOMIC DNA]</scope>
    <source>
        <strain evidence="2 3">Enr8</strain>
    </source>
</reference>
<comment type="caution">
    <text evidence="2">The sequence shown here is derived from an EMBL/GenBank/DDBJ whole genome shotgun (WGS) entry which is preliminary data.</text>
</comment>
<feature type="transmembrane region" description="Helical" evidence="1">
    <location>
        <begin position="12"/>
        <end position="29"/>
    </location>
</feature>
<feature type="transmembrane region" description="Helical" evidence="1">
    <location>
        <begin position="41"/>
        <end position="61"/>
    </location>
</feature>